<feature type="transmembrane region" description="Helical" evidence="1">
    <location>
        <begin position="20"/>
        <end position="38"/>
    </location>
</feature>
<name>A0A7T0G3Z1_9BACT</name>
<dbReference type="AlphaFoldDB" id="A0A7T0G3Z1"/>
<dbReference type="KEGG" id="nva:G3M78_11215"/>
<evidence type="ECO:0000256" key="1">
    <source>
        <dbReference type="SAM" id="Phobius"/>
    </source>
</evidence>
<dbReference type="Proteomes" id="UP000594464">
    <property type="component" value="Chromosome"/>
</dbReference>
<dbReference type="EMBL" id="CP048620">
    <property type="protein sequence ID" value="QPJ65930.1"/>
    <property type="molecule type" value="Genomic_DNA"/>
</dbReference>
<gene>
    <name evidence="2" type="ORF">G3M78_11215</name>
</gene>
<reference evidence="3" key="1">
    <citation type="submission" date="2020-02" db="EMBL/GenBank/DDBJ databases">
        <title>Genomic and physiological characterization of two novel Nitrospinaceae genera.</title>
        <authorList>
            <person name="Mueller A.J."/>
            <person name="Jung M.-Y."/>
            <person name="Strachan C.R."/>
            <person name="Herbold C.W."/>
            <person name="Kirkegaard R.H."/>
            <person name="Daims H."/>
        </authorList>
    </citation>
    <scope>NUCLEOTIDE SEQUENCE [LARGE SCALE GENOMIC DNA]</scope>
</reference>
<keyword evidence="1" id="KW-0812">Transmembrane</keyword>
<sequence length="223" mass="24973">MGFPSLFVRKMRWSLTAWGYLFFISPVLIALYFSFFYLHPFLATDQTVQGEVLVVDGWLSDSSLQEAAVFFNQGNYQYLIVTGGPISRGSYLSPYKTYAELGAATLRGIGFEKNKLYLSIPAPVIKDRTFATALSVKETIKSLPAPVSAIDVYTEGIHARRSLMLYELAFGDALRIGVTSAETKHYDAQEWWKSSAGVRQVINESIAYLYARFIFTPPLTAES</sequence>
<proteinExistence type="predicted"/>
<keyword evidence="1" id="KW-0472">Membrane</keyword>
<organism evidence="2 3">
    <name type="scientific">Candidatus Nitrohelix vancouverensis</name>
    <dbReference type="NCBI Taxonomy" id="2705534"/>
    <lineage>
        <taxon>Bacteria</taxon>
        <taxon>Pseudomonadati</taxon>
        <taxon>Nitrospinota/Tectimicrobiota group</taxon>
        <taxon>Nitrospinota</taxon>
        <taxon>Nitrospinia</taxon>
        <taxon>Nitrospinales</taxon>
        <taxon>Nitrospinaceae</taxon>
        <taxon>Candidatus Nitrohelix</taxon>
    </lineage>
</organism>
<keyword evidence="1" id="KW-1133">Transmembrane helix</keyword>
<accession>A0A7T0G3Z1</accession>
<protein>
    <submittedName>
        <fullName evidence="2">YdcF family protein</fullName>
    </submittedName>
</protein>
<evidence type="ECO:0000313" key="3">
    <source>
        <dbReference type="Proteomes" id="UP000594464"/>
    </source>
</evidence>
<evidence type="ECO:0000313" key="2">
    <source>
        <dbReference type="EMBL" id="QPJ65930.1"/>
    </source>
</evidence>